<organism evidence="1">
    <name type="scientific">marine sediment metagenome</name>
    <dbReference type="NCBI Taxonomy" id="412755"/>
    <lineage>
        <taxon>unclassified sequences</taxon>
        <taxon>metagenomes</taxon>
        <taxon>ecological metagenomes</taxon>
    </lineage>
</organism>
<name>A0A0F9F2K8_9ZZZZ</name>
<sequence>MAKKREHIAEAEEIGYDSWWLNNFSQLPLRASKARQIAALKNDHEWQENHMNEISRRIDQLIQRIESE</sequence>
<comment type="caution">
    <text evidence="1">The sequence shown here is derived from an EMBL/GenBank/DDBJ whole genome shotgun (WGS) entry which is preliminary data.</text>
</comment>
<dbReference type="EMBL" id="LAZR01034446">
    <property type="protein sequence ID" value="KKL45277.1"/>
    <property type="molecule type" value="Genomic_DNA"/>
</dbReference>
<accession>A0A0F9F2K8</accession>
<dbReference type="AlphaFoldDB" id="A0A0F9F2K8"/>
<evidence type="ECO:0000313" key="1">
    <source>
        <dbReference type="EMBL" id="KKL45277.1"/>
    </source>
</evidence>
<proteinExistence type="predicted"/>
<reference evidence="1" key="1">
    <citation type="journal article" date="2015" name="Nature">
        <title>Complex archaea that bridge the gap between prokaryotes and eukaryotes.</title>
        <authorList>
            <person name="Spang A."/>
            <person name="Saw J.H."/>
            <person name="Jorgensen S.L."/>
            <person name="Zaremba-Niedzwiedzka K."/>
            <person name="Martijn J."/>
            <person name="Lind A.E."/>
            <person name="van Eijk R."/>
            <person name="Schleper C."/>
            <person name="Guy L."/>
            <person name="Ettema T.J."/>
        </authorList>
    </citation>
    <scope>NUCLEOTIDE SEQUENCE</scope>
</reference>
<protein>
    <submittedName>
        <fullName evidence="1">Uncharacterized protein</fullName>
    </submittedName>
</protein>
<gene>
    <name evidence="1" type="ORF">LCGC14_2357290</name>
</gene>